<evidence type="ECO:0000256" key="2">
    <source>
        <dbReference type="ARBA" id="ARBA00004834"/>
    </source>
</evidence>
<dbReference type="GO" id="GO:0031222">
    <property type="term" value="P:arabinan catabolic process"/>
    <property type="evidence" value="ECO:0007669"/>
    <property type="project" value="UniProtKB-UniPathway"/>
</dbReference>
<dbReference type="AlphaFoldDB" id="A0A3N4JLI6"/>
<reference evidence="10 11" key="1">
    <citation type="journal article" date="2018" name="Nat. Ecol. Evol.">
        <title>Pezizomycetes genomes reveal the molecular basis of ectomycorrhizal truffle lifestyle.</title>
        <authorList>
            <person name="Murat C."/>
            <person name="Payen T."/>
            <person name="Noel B."/>
            <person name="Kuo A."/>
            <person name="Morin E."/>
            <person name="Chen J."/>
            <person name="Kohler A."/>
            <person name="Krizsan K."/>
            <person name="Balestrini R."/>
            <person name="Da Silva C."/>
            <person name="Montanini B."/>
            <person name="Hainaut M."/>
            <person name="Levati E."/>
            <person name="Barry K.W."/>
            <person name="Belfiori B."/>
            <person name="Cichocki N."/>
            <person name="Clum A."/>
            <person name="Dockter R.B."/>
            <person name="Fauchery L."/>
            <person name="Guy J."/>
            <person name="Iotti M."/>
            <person name="Le Tacon F."/>
            <person name="Lindquist E.A."/>
            <person name="Lipzen A."/>
            <person name="Malagnac F."/>
            <person name="Mello A."/>
            <person name="Molinier V."/>
            <person name="Miyauchi S."/>
            <person name="Poulain J."/>
            <person name="Riccioni C."/>
            <person name="Rubini A."/>
            <person name="Sitrit Y."/>
            <person name="Splivallo R."/>
            <person name="Traeger S."/>
            <person name="Wang M."/>
            <person name="Zifcakova L."/>
            <person name="Wipf D."/>
            <person name="Zambonelli A."/>
            <person name="Paolocci F."/>
            <person name="Nowrousian M."/>
            <person name="Ottonello S."/>
            <person name="Baldrian P."/>
            <person name="Spatafora J.W."/>
            <person name="Henrissat B."/>
            <person name="Nagy L.G."/>
            <person name="Aury J.M."/>
            <person name="Wincker P."/>
            <person name="Grigoriev I.V."/>
            <person name="Bonfante P."/>
            <person name="Martin F.M."/>
        </authorList>
    </citation>
    <scope>NUCLEOTIDE SEQUENCE [LARGE SCALE GENOMIC DNA]</scope>
    <source>
        <strain evidence="10 11">120613-1</strain>
    </source>
</reference>
<dbReference type="EMBL" id="ML120402">
    <property type="protein sequence ID" value="RPA97621.1"/>
    <property type="molecule type" value="Genomic_DNA"/>
</dbReference>
<proteinExistence type="inferred from homology"/>
<keyword evidence="6" id="KW-0326">Glycosidase</keyword>
<dbReference type="SUPFAM" id="SSF75005">
    <property type="entry name" value="Arabinanase/levansucrase/invertase"/>
    <property type="match status" value="1"/>
</dbReference>
<sequence>MLSISRLTTLLLAAASLATCAPSGDPFSPDQWPNPPKVFGDGSDWGGIHIHDPSLVKKDKYYYSFGTHLRVTICRAPTLNGPWERLGSVLPDQSKIEFEGRNDTWAPDVVKIGNTYHCYYPVSTFGSQDSGIGLATSESLLPGTWTDHGLVARSYSSGGTSPWNIVDAIDPNVIYDRKSEKWLLPYMFFSHGFCCGSNASMPAAGEEYKIKIGRSESAQGPFVDRAGVDLLVGGGDVVFGSHGWVYGPGGQGVLGGGDRDVLYHHHVDTRVSYIDEDKFLGWNEIRYVQGWPVLV</sequence>
<evidence type="ECO:0000256" key="7">
    <source>
        <dbReference type="ARBA" id="ARBA00042202"/>
    </source>
</evidence>
<keyword evidence="11" id="KW-1185">Reference proteome</keyword>
<gene>
    <name evidence="10" type="ORF">L873DRAFT_1828887</name>
</gene>
<feature type="site" description="Important for catalytic activity, responsible for pKa modulation of the active site Glu and correct orientation of both the proton donor and substrate" evidence="8">
    <location>
        <position position="170"/>
    </location>
</feature>
<comment type="pathway">
    <text evidence="2">Glycan metabolism; L-arabinan degradation.</text>
</comment>
<organism evidence="10 11">
    <name type="scientific">Choiromyces venosus 120613-1</name>
    <dbReference type="NCBI Taxonomy" id="1336337"/>
    <lineage>
        <taxon>Eukaryota</taxon>
        <taxon>Fungi</taxon>
        <taxon>Dikarya</taxon>
        <taxon>Ascomycota</taxon>
        <taxon>Pezizomycotina</taxon>
        <taxon>Pezizomycetes</taxon>
        <taxon>Pezizales</taxon>
        <taxon>Tuberaceae</taxon>
        <taxon>Choiromyces</taxon>
    </lineage>
</organism>
<dbReference type="PIRSF" id="PIRSF026534">
    <property type="entry name" value="Endo_alpha-L-arabinosidase"/>
    <property type="match status" value="1"/>
</dbReference>
<dbReference type="OrthoDB" id="195678at2759"/>
<evidence type="ECO:0000256" key="8">
    <source>
        <dbReference type="PIRSR" id="PIRSR606710-2"/>
    </source>
</evidence>
<evidence type="ECO:0000256" key="3">
    <source>
        <dbReference type="ARBA" id="ARBA00009865"/>
    </source>
</evidence>
<feature type="chain" id="PRO_5018194639" description="arabinan endo-1,5-alpha-L-arabinosidase" evidence="9">
    <location>
        <begin position="21"/>
        <end position="295"/>
    </location>
</feature>
<evidence type="ECO:0000256" key="1">
    <source>
        <dbReference type="ARBA" id="ARBA00000375"/>
    </source>
</evidence>
<evidence type="ECO:0000313" key="11">
    <source>
        <dbReference type="Proteomes" id="UP000276215"/>
    </source>
</evidence>
<dbReference type="STRING" id="1336337.A0A3N4JLI6"/>
<evidence type="ECO:0000256" key="6">
    <source>
        <dbReference type="ARBA" id="ARBA00023295"/>
    </source>
</evidence>
<keyword evidence="9" id="KW-0732">Signal</keyword>
<comment type="catalytic activity">
    <reaction evidence="1">
        <text>Endohydrolysis of (1-&gt;5)-alpha-arabinofuranosidic linkages in (1-&gt;5)-arabinans.</text>
        <dbReference type="EC" id="3.2.1.99"/>
    </reaction>
</comment>
<dbReference type="GO" id="GO:0046558">
    <property type="term" value="F:arabinan endo-1,5-alpha-L-arabinosidase activity"/>
    <property type="evidence" value="ECO:0007669"/>
    <property type="project" value="UniProtKB-EC"/>
</dbReference>
<dbReference type="EC" id="3.2.1.99" evidence="4"/>
<keyword evidence="5" id="KW-0378">Hydrolase</keyword>
<dbReference type="PANTHER" id="PTHR43301">
    <property type="entry name" value="ARABINAN ENDO-1,5-ALPHA-L-ARABINOSIDASE"/>
    <property type="match status" value="1"/>
</dbReference>
<dbReference type="InterPro" id="IPR050727">
    <property type="entry name" value="GH43_arabinanases"/>
</dbReference>
<evidence type="ECO:0000256" key="9">
    <source>
        <dbReference type="SAM" id="SignalP"/>
    </source>
</evidence>
<comment type="similarity">
    <text evidence="3">Belongs to the glycosyl hydrolase 43 family.</text>
</comment>
<dbReference type="UniPathway" id="UPA00667"/>
<feature type="signal peptide" evidence="9">
    <location>
        <begin position="1"/>
        <end position="20"/>
    </location>
</feature>
<dbReference type="InterPro" id="IPR016840">
    <property type="entry name" value="Glyco_hydro_43_endo_a_Ara-ase"/>
</dbReference>
<evidence type="ECO:0000256" key="5">
    <source>
        <dbReference type="ARBA" id="ARBA00022801"/>
    </source>
</evidence>
<accession>A0A3N4JLI6</accession>
<dbReference type="Proteomes" id="UP000276215">
    <property type="component" value="Unassembled WGS sequence"/>
</dbReference>
<dbReference type="InterPro" id="IPR023296">
    <property type="entry name" value="Glyco_hydro_beta-prop_sf"/>
</dbReference>
<evidence type="ECO:0000256" key="4">
    <source>
        <dbReference type="ARBA" id="ARBA00012586"/>
    </source>
</evidence>
<dbReference type="Pfam" id="PF04616">
    <property type="entry name" value="Glyco_hydro_43"/>
    <property type="match status" value="1"/>
</dbReference>
<name>A0A3N4JLI6_9PEZI</name>
<dbReference type="InterPro" id="IPR006710">
    <property type="entry name" value="Glyco_hydro_43"/>
</dbReference>
<evidence type="ECO:0000313" key="10">
    <source>
        <dbReference type="EMBL" id="RPA97621.1"/>
    </source>
</evidence>
<dbReference type="PANTHER" id="PTHR43301:SF3">
    <property type="entry name" value="ARABINAN ENDO-1,5-ALPHA-L-ARABINOSIDASE A-RELATED"/>
    <property type="match status" value="1"/>
</dbReference>
<protein>
    <recommendedName>
        <fullName evidence="4">arabinan endo-1,5-alpha-L-arabinosidase</fullName>
        <ecNumber evidence="4">3.2.1.99</ecNumber>
    </recommendedName>
    <alternativeName>
        <fullName evidence="7">Endo-1,5-alpha-L-arabinanase A</fullName>
    </alternativeName>
</protein>
<dbReference type="Gene3D" id="2.115.10.20">
    <property type="entry name" value="Glycosyl hydrolase domain, family 43"/>
    <property type="match status" value="2"/>
</dbReference>